<dbReference type="PANTHER" id="PTHR13271">
    <property type="entry name" value="UNCHARACTERIZED PUTATIVE METHYLTRANSFERASE"/>
    <property type="match status" value="1"/>
</dbReference>
<accession>A0A9P4SAG1</accession>
<protein>
    <submittedName>
        <fullName evidence="2">SET domain-containing protein</fullName>
    </submittedName>
</protein>
<reference evidence="2" key="1">
    <citation type="journal article" date="2020" name="Stud. Mycol.">
        <title>101 Dothideomycetes genomes: a test case for predicting lifestyles and emergence of pathogens.</title>
        <authorList>
            <person name="Haridas S."/>
            <person name="Albert R."/>
            <person name="Binder M."/>
            <person name="Bloem J."/>
            <person name="Labutti K."/>
            <person name="Salamov A."/>
            <person name="Andreopoulos B."/>
            <person name="Baker S."/>
            <person name="Barry K."/>
            <person name="Bills G."/>
            <person name="Bluhm B."/>
            <person name="Cannon C."/>
            <person name="Castanera R."/>
            <person name="Culley D."/>
            <person name="Daum C."/>
            <person name="Ezra D."/>
            <person name="Gonzalez J."/>
            <person name="Henrissat B."/>
            <person name="Kuo A."/>
            <person name="Liang C."/>
            <person name="Lipzen A."/>
            <person name="Lutzoni F."/>
            <person name="Magnuson J."/>
            <person name="Mondo S."/>
            <person name="Nolan M."/>
            <person name="Ohm R."/>
            <person name="Pangilinan J."/>
            <person name="Park H.-J."/>
            <person name="Ramirez L."/>
            <person name="Alfaro M."/>
            <person name="Sun H."/>
            <person name="Tritt A."/>
            <person name="Yoshinaga Y."/>
            <person name="Zwiers L.-H."/>
            <person name="Turgeon B."/>
            <person name="Goodwin S."/>
            <person name="Spatafora J."/>
            <person name="Crous P."/>
            <person name="Grigoriev I."/>
        </authorList>
    </citation>
    <scope>NUCLEOTIDE SEQUENCE</scope>
    <source>
        <strain evidence="2">CBS 101060</strain>
    </source>
</reference>
<sequence length="379" mass="43833">MSIGEEHLDFIEWTKERGVRIHPNIIPAQIPNSGIGIRALKPLKKGEQLVFIPASALITIDSVGQEFLKECSVQSRIAVHIALDHLQHDRRFFERWSKVWPSLEDLSVLPMTWKESDHEHLTNHAVQLLAKQLAKFERDWEQLRTSAFTPILDKEVYSYYWMIVNTRCFFWEFADIKPKNSETCLAMFPFADYFNHAIQACNINIDEKGVTITTDKEYGTGSEIFVCYGQHNSDFLLVEYGFIPDDNAADNFCIDEIILPEISADAKEDLRGSGYLGEYYLNPSGLCFRTEVALRRHVLNTSAWREFLATGLDLNEGHTVAIQNFSYDLVKNWMRTVGAEHIKELAKVKPRTNSVKLRQKRWEQIQDLISKMERRMGEI</sequence>
<dbReference type="AlphaFoldDB" id="A0A9P4SAG1"/>
<dbReference type="InterPro" id="IPR046341">
    <property type="entry name" value="SET_dom_sf"/>
</dbReference>
<comment type="caution">
    <text evidence="2">The sequence shown here is derived from an EMBL/GenBank/DDBJ whole genome shotgun (WGS) entry which is preliminary data.</text>
</comment>
<keyword evidence="3" id="KW-1185">Reference proteome</keyword>
<proteinExistence type="predicted"/>
<dbReference type="InterPro" id="IPR050600">
    <property type="entry name" value="SETD3_SETD6_MTase"/>
</dbReference>
<organism evidence="2 3">
    <name type="scientific">Patellaria atrata CBS 101060</name>
    <dbReference type="NCBI Taxonomy" id="1346257"/>
    <lineage>
        <taxon>Eukaryota</taxon>
        <taxon>Fungi</taxon>
        <taxon>Dikarya</taxon>
        <taxon>Ascomycota</taxon>
        <taxon>Pezizomycotina</taxon>
        <taxon>Dothideomycetes</taxon>
        <taxon>Dothideomycetes incertae sedis</taxon>
        <taxon>Patellariales</taxon>
        <taxon>Patellariaceae</taxon>
        <taxon>Patellaria</taxon>
    </lineage>
</organism>
<dbReference type="Proteomes" id="UP000799429">
    <property type="component" value="Unassembled WGS sequence"/>
</dbReference>
<feature type="domain" description="SET" evidence="1">
    <location>
        <begin position="23"/>
        <end position="229"/>
    </location>
</feature>
<gene>
    <name evidence="2" type="ORF">M501DRAFT_934151</name>
</gene>
<evidence type="ECO:0000313" key="3">
    <source>
        <dbReference type="Proteomes" id="UP000799429"/>
    </source>
</evidence>
<dbReference type="Gene3D" id="3.90.1410.10">
    <property type="entry name" value="set domain protein methyltransferase, domain 1"/>
    <property type="match status" value="1"/>
</dbReference>
<dbReference type="InterPro" id="IPR001214">
    <property type="entry name" value="SET_dom"/>
</dbReference>
<dbReference type="SUPFAM" id="SSF82199">
    <property type="entry name" value="SET domain"/>
    <property type="match status" value="1"/>
</dbReference>
<dbReference type="PROSITE" id="PS50280">
    <property type="entry name" value="SET"/>
    <property type="match status" value="1"/>
</dbReference>
<dbReference type="OrthoDB" id="341421at2759"/>
<dbReference type="PANTHER" id="PTHR13271:SF137">
    <property type="entry name" value="SET DOMAIN-CONTAINING PROTEIN"/>
    <property type="match status" value="1"/>
</dbReference>
<evidence type="ECO:0000259" key="1">
    <source>
        <dbReference type="PROSITE" id="PS50280"/>
    </source>
</evidence>
<dbReference type="Pfam" id="PF00856">
    <property type="entry name" value="SET"/>
    <property type="match status" value="1"/>
</dbReference>
<name>A0A9P4SAG1_9PEZI</name>
<dbReference type="GO" id="GO:0016279">
    <property type="term" value="F:protein-lysine N-methyltransferase activity"/>
    <property type="evidence" value="ECO:0007669"/>
    <property type="project" value="TreeGrafter"/>
</dbReference>
<dbReference type="EMBL" id="MU006095">
    <property type="protein sequence ID" value="KAF2839012.1"/>
    <property type="molecule type" value="Genomic_DNA"/>
</dbReference>
<evidence type="ECO:0000313" key="2">
    <source>
        <dbReference type="EMBL" id="KAF2839012.1"/>
    </source>
</evidence>